<proteinExistence type="predicted"/>
<keyword evidence="2" id="KW-1185">Reference proteome</keyword>
<reference evidence="1" key="1">
    <citation type="submission" date="2023-04" db="EMBL/GenBank/DDBJ databases">
        <title>Draft Genome sequencing of Naganishia species isolated from polar environments using Oxford Nanopore Technology.</title>
        <authorList>
            <person name="Leo P."/>
            <person name="Venkateswaran K."/>
        </authorList>
    </citation>
    <scope>NUCLEOTIDE SEQUENCE</scope>
    <source>
        <strain evidence="1">MNA-CCFEE 5262</strain>
    </source>
</reference>
<dbReference type="Proteomes" id="UP001230649">
    <property type="component" value="Unassembled WGS sequence"/>
</dbReference>
<sequence length="592" mass="64663">MNDPCAPFYDPVTSLYHLFFQWNPYLNDWGNDSLAITWGHATSTNLIDWDFKDEPALSPDQPYDFKGVFTGGIIPSTVHAGNSSGAQNSSSPLVVAYTSVKRGGVTFRQPYPIGTETLSLAESYDQGATWQKYARNPIVGGAPTPDYTGWRDPYVSYWPAADQLMGEAANASLYALVSGGFRDRGPTTFVYKIDPHNLTSWQYVSPLVDIKSNAREGKWTGDVGKNWECVNRMTLKDPSSSLEREFLIISAEGVNPSQSTNGNTTAAEELMIQRTPRFQLWMTGELAKGGNDSISFVPSASGIFDSGNLYATNSFRHPITGHLMAWGWSPEEDLPNEIRAEQGWSGIISMPRELYLQVHQNVTGYLGGKNLSSIPVFEALDDVAGNSTYGTMGIKLPHDVLKGLQARASSQEHVQAWQPSDSSSTGGKYHHDIALNDTAHVIVQTSVRYPLANSTATVGLSIVHDAVQNLYTTISFNPVNQTITVDRSNTISSNASAIEKTVNRRPESASHTLMTYTSGSGKQMETLDMVVLVDKSMLEVYVNERTIITSRLYVNGSSSVGAVSLFAEGEGATGVMFENAGVWSGVDAEMRY</sequence>
<comment type="caution">
    <text evidence="1">The sequence shown here is derived from an EMBL/GenBank/DDBJ whole genome shotgun (WGS) entry which is preliminary data.</text>
</comment>
<accession>A0ACC2WL11</accession>
<evidence type="ECO:0000313" key="1">
    <source>
        <dbReference type="EMBL" id="KAJ9112403.1"/>
    </source>
</evidence>
<protein>
    <submittedName>
        <fullName evidence="1">Uncharacterized protein</fullName>
    </submittedName>
</protein>
<organism evidence="1 2">
    <name type="scientific">Naganishia adeliensis</name>
    <dbReference type="NCBI Taxonomy" id="92952"/>
    <lineage>
        <taxon>Eukaryota</taxon>
        <taxon>Fungi</taxon>
        <taxon>Dikarya</taxon>
        <taxon>Basidiomycota</taxon>
        <taxon>Agaricomycotina</taxon>
        <taxon>Tremellomycetes</taxon>
        <taxon>Filobasidiales</taxon>
        <taxon>Filobasidiaceae</taxon>
        <taxon>Naganishia</taxon>
    </lineage>
</organism>
<name>A0ACC2WL11_9TREE</name>
<gene>
    <name evidence="1" type="ORF">QFC20_002190</name>
</gene>
<dbReference type="EMBL" id="JASBWS010000015">
    <property type="protein sequence ID" value="KAJ9112403.1"/>
    <property type="molecule type" value="Genomic_DNA"/>
</dbReference>
<evidence type="ECO:0000313" key="2">
    <source>
        <dbReference type="Proteomes" id="UP001230649"/>
    </source>
</evidence>